<sequence length="522" mass="59161">MADRPNPFRNNANPQVVDDGNLSKEFRLGPRLFRDDSLMTIFVHCRGESCKPPTQLFRALAYAFEPSMASEKQRRQWIQSSFVLNLKLGSQRLPQELALLTVQYCIREYAIAAAWLRIAEPNTYSVDITSGIWAFYVIIDGVQYFASFANESSANAQLILSSKKAANAQRMYVAEDHLGIRQVHIGNSTLPVLGRSTPRLWWRTFSVHGGARLRVHTDGIKIRHFECIPCDEISRLARNISWLTPEHRPDLVRFHSLTSTSPAQLQMTSLICNDPRTTAYSACWDSPILYLHAHRVGESLAFYNDVVERRKNAVWLYMPKDEGEYISQIWKRSRRLTRELALLIMTNKGRVMMVGPQPPPFWPPCNWTLLHRSNGASSRIFFDISTFGIHKLGFELPEPVSQGQSPSIPIPSSPYPESTSLDDYLYTSALLESVIELTPCKRKVAGRSFIAGLLFRYSDGTQASVGEFRLDCVATPMAVDSSSDMWLTFDTKDGYPFVDGTDNVNYIIKAKQVYQLGREGNL</sequence>
<evidence type="ECO:0000313" key="1">
    <source>
        <dbReference type="EMBL" id="KAJ2987446.1"/>
    </source>
</evidence>
<name>A0ACC1P8T9_9PEZI</name>
<organism evidence="1 2">
    <name type="scientific">Xylaria curta</name>
    <dbReference type="NCBI Taxonomy" id="42375"/>
    <lineage>
        <taxon>Eukaryota</taxon>
        <taxon>Fungi</taxon>
        <taxon>Dikarya</taxon>
        <taxon>Ascomycota</taxon>
        <taxon>Pezizomycotina</taxon>
        <taxon>Sordariomycetes</taxon>
        <taxon>Xylariomycetidae</taxon>
        <taxon>Xylariales</taxon>
        <taxon>Xylariaceae</taxon>
        <taxon>Xylaria</taxon>
    </lineage>
</organism>
<proteinExistence type="predicted"/>
<reference evidence="1" key="1">
    <citation type="submission" date="2022-10" db="EMBL/GenBank/DDBJ databases">
        <title>Genome Sequence of Xylaria curta.</title>
        <authorList>
            <person name="Buettner E."/>
        </authorList>
    </citation>
    <scope>NUCLEOTIDE SEQUENCE</scope>
    <source>
        <strain evidence="1">Babe10</strain>
    </source>
</reference>
<gene>
    <name evidence="1" type="ORF">NUW58_g4501</name>
</gene>
<protein>
    <submittedName>
        <fullName evidence="1">Uncharacterized protein</fullName>
    </submittedName>
</protein>
<dbReference type="EMBL" id="JAPDGR010000789">
    <property type="protein sequence ID" value="KAJ2987446.1"/>
    <property type="molecule type" value="Genomic_DNA"/>
</dbReference>
<dbReference type="Proteomes" id="UP001143856">
    <property type="component" value="Unassembled WGS sequence"/>
</dbReference>
<evidence type="ECO:0000313" key="2">
    <source>
        <dbReference type="Proteomes" id="UP001143856"/>
    </source>
</evidence>
<accession>A0ACC1P8T9</accession>
<comment type="caution">
    <text evidence="1">The sequence shown here is derived from an EMBL/GenBank/DDBJ whole genome shotgun (WGS) entry which is preliminary data.</text>
</comment>
<keyword evidence="2" id="KW-1185">Reference proteome</keyword>